<evidence type="ECO:0000256" key="1">
    <source>
        <dbReference type="ARBA" id="ARBA00005417"/>
    </source>
</evidence>
<keyword evidence="2" id="KW-0813">Transport</keyword>
<dbReference type="RefSeq" id="WP_036154921.1">
    <property type="nucleotide sequence ID" value="NZ_AVCX01000005.1"/>
</dbReference>
<keyword evidence="4" id="KW-0067">ATP-binding</keyword>
<keyword evidence="7" id="KW-1185">Reference proteome</keyword>
<dbReference type="SUPFAM" id="SSF52540">
    <property type="entry name" value="P-loop containing nucleoside triphosphate hydrolases"/>
    <property type="match status" value="1"/>
</dbReference>
<dbReference type="PANTHER" id="PTHR42711">
    <property type="entry name" value="ABC TRANSPORTER ATP-BINDING PROTEIN"/>
    <property type="match status" value="1"/>
</dbReference>
<evidence type="ECO:0000259" key="5">
    <source>
        <dbReference type="PROSITE" id="PS50893"/>
    </source>
</evidence>
<comment type="similarity">
    <text evidence="1">Belongs to the ABC transporter superfamily.</text>
</comment>
<reference evidence="6 7" key="1">
    <citation type="submission" date="2014-02" db="EMBL/GenBank/DDBJ databases">
        <title>Draft genome sequence of Lysinibacillus odysseyi NBRC 100172.</title>
        <authorList>
            <person name="Zhang F."/>
            <person name="Wang G."/>
            <person name="Zhang L."/>
        </authorList>
    </citation>
    <scope>NUCLEOTIDE SEQUENCE [LARGE SCALE GENOMIC DNA]</scope>
    <source>
        <strain evidence="6 7">NBRC 100172</strain>
    </source>
</reference>
<protein>
    <submittedName>
        <fullName evidence="6">ABC transporter</fullName>
    </submittedName>
</protein>
<dbReference type="PROSITE" id="PS00211">
    <property type="entry name" value="ABC_TRANSPORTER_1"/>
    <property type="match status" value="1"/>
</dbReference>
<evidence type="ECO:0000256" key="4">
    <source>
        <dbReference type="ARBA" id="ARBA00022840"/>
    </source>
</evidence>
<dbReference type="GO" id="GO:0016887">
    <property type="term" value="F:ATP hydrolysis activity"/>
    <property type="evidence" value="ECO:0007669"/>
    <property type="project" value="InterPro"/>
</dbReference>
<organism evidence="6 7">
    <name type="scientific">Lysinibacillus odysseyi 34hs-1 = NBRC 100172</name>
    <dbReference type="NCBI Taxonomy" id="1220589"/>
    <lineage>
        <taxon>Bacteria</taxon>
        <taxon>Bacillati</taxon>
        <taxon>Bacillota</taxon>
        <taxon>Bacilli</taxon>
        <taxon>Bacillales</taxon>
        <taxon>Bacillaceae</taxon>
        <taxon>Lysinibacillus</taxon>
    </lineage>
</organism>
<dbReference type="eggNOG" id="COG1131">
    <property type="taxonomic scope" value="Bacteria"/>
</dbReference>
<feature type="domain" description="ABC transporter" evidence="5">
    <location>
        <begin position="17"/>
        <end position="249"/>
    </location>
</feature>
<evidence type="ECO:0000313" key="7">
    <source>
        <dbReference type="Proteomes" id="UP000030437"/>
    </source>
</evidence>
<proteinExistence type="inferred from homology"/>
<evidence type="ECO:0000256" key="3">
    <source>
        <dbReference type="ARBA" id="ARBA00022741"/>
    </source>
</evidence>
<comment type="caution">
    <text evidence="6">The sequence shown here is derived from an EMBL/GenBank/DDBJ whole genome shotgun (WGS) entry which is preliminary data.</text>
</comment>
<dbReference type="AlphaFoldDB" id="A0A0A3II11"/>
<dbReference type="InterPro" id="IPR027417">
    <property type="entry name" value="P-loop_NTPase"/>
</dbReference>
<dbReference type="OrthoDB" id="9804819at2"/>
<sequence>MNIYKAENELNKTKPIIDVQGLVKNYNTHQAVKGISFQVKRGSLFAFLGTNGAGKSTTIEILCTLLEKTSGTIKINGISLGTRKNNELIRKSIGIVFQQSLLDEKLSVKENILHRGRLYGFTKQELIENWHFVKQALHLEEIEHQQYETLSGGQKRRVDIARAIIHKPDILFLDEPTTGLDPQTRLFVWDTIKQLQKELNMTIFLTTHYMEEAAVADEIVIMKEGKIIAAGTPHSLKEHHASDQLSITFLEETIGRHLLLEKGLSFTMKNGIFTINVPSTLEALQLLKEWEPSIHAFEVIKGSMDDVFIRLNKEEIGDEQLIEFSHSAQ</sequence>
<dbReference type="GO" id="GO:0005524">
    <property type="term" value="F:ATP binding"/>
    <property type="evidence" value="ECO:0007669"/>
    <property type="project" value="UniProtKB-KW"/>
</dbReference>
<dbReference type="EMBL" id="JPVP01000056">
    <property type="protein sequence ID" value="KGR84329.1"/>
    <property type="molecule type" value="Genomic_DNA"/>
</dbReference>
<gene>
    <name evidence="6" type="ORF">CD32_12090</name>
</gene>
<evidence type="ECO:0000256" key="2">
    <source>
        <dbReference type="ARBA" id="ARBA00022448"/>
    </source>
</evidence>
<dbReference type="Pfam" id="PF00005">
    <property type="entry name" value="ABC_tran"/>
    <property type="match status" value="1"/>
</dbReference>
<name>A0A0A3II11_9BACI</name>
<dbReference type="InterPro" id="IPR017871">
    <property type="entry name" value="ABC_transporter-like_CS"/>
</dbReference>
<dbReference type="PANTHER" id="PTHR42711:SF5">
    <property type="entry name" value="ABC TRANSPORTER ATP-BINDING PROTEIN NATA"/>
    <property type="match status" value="1"/>
</dbReference>
<dbReference type="PROSITE" id="PS50893">
    <property type="entry name" value="ABC_TRANSPORTER_2"/>
    <property type="match status" value="1"/>
</dbReference>
<keyword evidence="3" id="KW-0547">Nucleotide-binding</keyword>
<dbReference type="InterPro" id="IPR003593">
    <property type="entry name" value="AAA+_ATPase"/>
</dbReference>
<dbReference type="Proteomes" id="UP000030437">
    <property type="component" value="Unassembled WGS sequence"/>
</dbReference>
<dbReference type="InterPro" id="IPR003439">
    <property type="entry name" value="ABC_transporter-like_ATP-bd"/>
</dbReference>
<accession>A0A0A3II11</accession>
<dbReference type="InterPro" id="IPR050763">
    <property type="entry name" value="ABC_transporter_ATP-binding"/>
</dbReference>
<dbReference type="STRING" id="1220589.CD32_12090"/>
<dbReference type="SMART" id="SM00382">
    <property type="entry name" value="AAA"/>
    <property type="match status" value="1"/>
</dbReference>
<evidence type="ECO:0000313" key="6">
    <source>
        <dbReference type="EMBL" id="KGR84329.1"/>
    </source>
</evidence>
<dbReference type="Gene3D" id="3.40.50.300">
    <property type="entry name" value="P-loop containing nucleotide triphosphate hydrolases"/>
    <property type="match status" value="1"/>
</dbReference>